<dbReference type="EMBL" id="BJYU01000062">
    <property type="protein sequence ID" value="GEO16359.1"/>
    <property type="molecule type" value="Genomic_DNA"/>
</dbReference>
<dbReference type="NCBIfam" id="TIGR01444">
    <property type="entry name" value="fkbM_fam"/>
    <property type="match status" value="1"/>
</dbReference>
<dbReference type="AlphaFoldDB" id="A0A512BWM9"/>
<reference evidence="2 3" key="1">
    <citation type="submission" date="2019-07" db="EMBL/GenBank/DDBJ databases">
        <title>Whole genome shotgun sequence of Microvirga aerophila NBRC 106136.</title>
        <authorList>
            <person name="Hosoyama A."/>
            <person name="Uohara A."/>
            <person name="Ohji S."/>
            <person name="Ichikawa N."/>
        </authorList>
    </citation>
    <scope>NUCLEOTIDE SEQUENCE [LARGE SCALE GENOMIC DNA]</scope>
    <source>
        <strain evidence="2 3">NBRC 106136</strain>
    </source>
</reference>
<dbReference type="InterPro" id="IPR029063">
    <property type="entry name" value="SAM-dependent_MTases_sf"/>
</dbReference>
<dbReference type="SUPFAM" id="SSF53335">
    <property type="entry name" value="S-adenosyl-L-methionine-dependent methyltransferases"/>
    <property type="match status" value="1"/>
</dbReference>
<dbReference type="RefSeq" id="WP_162815818.1">
    <property type="nucleotide sequence ID" value="NZ_BJYU01000062.1"/>
</dbReference>
<proteinExistence type="predicted"/>
<dbReference type="InterPro" id="IPR006342">
    <property type="entry name" value="FkbM_mtfrase"/>
</dbReference>
<sequence length="250" mass="28392">MLTKIRKAARLSPAITQAIQQGIRSNPPTFVDIGARGGLPRQWSFVRKFGLIRPVFFEPDPSAAAEIQQTDAKAIILPYALGSADGKEEVLRVTAAPGQTSVLIPDKMNPFYNSTWDITKELKTKVRRFDAVWDKTWGLPDYVKIDVQGYELEVLKGMGKLLEESLCIELECSFIPFYIGQPVFQEIHDFMLDNGFNLVKIRPLGLYEEKSFVEFNAFFVKSHMHDDPRAKLWKAVNDVGKMKRVVTFGY</sequence>
<dbReference type="PANTHER" id="PTHR36973:SF4">
    <property type="entry name" value="NODULATION PROTEIN"/>
    <property type="match status" value="1"/>
</dbReference>
<dbReference type="InterPro" id="IPR053188">
    <property type="entry name" value="FkbM_Methyltransferase"/>
</dbReference>
<name>A0A512BWM9_9HYPH</name>
<evidence type="ECO:0000313" key="2">
    <source>
        <dbReference type="EMBL" id="GEO16359.1"/>
    </source>
</evidence>
<gene>
    <name evidence="2" type="ORF">MAE02_40550</name>
</gene>
<accession>A0A512BWM9</accession>
<comment type="caution">
    <text evidence="2">The sequence shown here is derived from an EMBL/GenBank/DDBJ whole genome shotgun (WGS) entry which is preliminary data.</text>
</comment>
<protein>
    <recommendedName>
        <fullName evidence="1">Methyltransferase FkbM domain-containing protein</fullName>
    </recommendedName>
</protein>
<keyword evidence="3" id="KW-1185">Reference proteome</keyword>
<organism evidence="2 3">
    <name type="scientific">Microvirga aerophila</name>
    <dbReference type="NCBI Taxonomy" id="670291"/>
    <lineage>
        <taxon>Bacteria</taxon>
        <taxon>Pseudomonadati</taxon>
        <taxon>Pseudomonadota</taxon>
        <taxon>Alphaproteobacteria</taxon>
        <taxon>Hyphomicrobiales</taxon>
        <taxon>Methylobacteriaceae</taxon>
        <taxon>Microvirga</taxon>
    </lineage>
</organism>
<dbReference type="GO" id="GO:0008171">
    <property type="term" value="F:O-methyltransferase activity"/>
    <property type="evidence" value="ECO:0007669"/>
    <property type="project" value="TreeGrafter"/>
</dbReference>
<dbReference type="PANTHER" id="PTHR36973">
    <property type="entry name" value="SLL1456 PROTEIN-RELATED"/>
    <property type="match status" value="1"/>
</dbReference>
<dbReference type="Pfam" id="PF05050">
    <property type="entry name" value="Methyltransf_21"/>
    <property type="match status" value="1"/>
</dbReference>
<feature type="domain" description="Methyltransferase FkbM" evidence="1">
    <location>
        <begin position="48"/>
        <end position="197"/>
    </location>
</feature>
<dbReference type="Proteomes" id="UP000321085">
    <property type="component" value="Unassembled WGS sequence"/>
</dbReference>
<dbReference type="Gene3D" id="3.40.50.150">
    <property type="entry name" value="Vaccinia Virus protein VP39"/>
    <property type="match status" value="1"/>
</dbReference>
<evidence type="ECO:0000259" key="1">
    <source>
        <dbReference type="Pfam" id="PF05050"/>
    </source>
</evidence>
<evidence type="ECO:0000313" key="3">
    <source>
        <dbReference type="Proteomes" id="UP000321085"/>
    </source>
</evidence>